<protein>
    <submittedName>
        <fullName evidence="4">Response regulator</fullName>
    </submittedName>
</protein>
<dbReference type="Gene3D" id="3.40.50.2300">
    <property type="match status" value="1"/>
</dbReference>
<dbReference type="SMART" id="SM00448">
    <property type="entry name" value="REC"/>
    <property type="match status" value="1"/>
</dbReference>
<evidence type="ECO:0000313" key="5">
    <source>
        <dbReference type="Proteomes" id="UP000614216"/>
    </source>
</evidence>
<name>A0A937G165_9BACT</name>
<dbReference type="InterPro" id="IPR011006">
    <property type="entry name" value="CheY-like_superfamily"/>
</dbReference>
<proteinExistence type="predicted"/>
<dbReference type="Proteomes" id="UP000614216">
    <property type="component" value="Unassembled WGS sequence"/>
</dbReference>
<accession>A0A937G165</accession>
<comment type="caution">
    <text evidence="4">The sequence shown here is derived from an EMBL/GenBank/DDBJ whole genome shotgun (WGS) entry which is preliminary data.</text>
</comment>
<dbReference type="PANTHER" id="PTHR44591">
    <property type="entry name" value="STRESS RESPONSE REGULATOR PROTEIN 1"/>
    <property type="match status" value="1"/>
</dbReference>
<dbReference type="InterPro" id="IPR050595">
    <property type="entry name" value="Bact_response_regulator"/>
</dbReference>
<dbReference type="SUPFAM" id="SSF52172">
    <property type="entry name" value="CheY-like"/>
    <property type="match status" value="1"/>
</dbReference>
<organism evidence="4 5">
    <name type="scientific">Fulvivirga marina</name>
    <dbReference type="NCBI Taxonomy" id="2494733"/>
    <lineage>
        <taxon>Bacteria</taxon>
        <taxon>Pseudomonadati</taxon>
        <taxon>Bacteroidota</taxon>
        <taxon>Cytophagia</taxon>
        <taxon>Cytophagales</taxon>
        <taxon>Fulvivirgaceae</taxon>
        <taxon>Fulvivirga</taxon>
    </lineage>
</organism>
<dbReference type="EMBL" id="JAEUGD010000058">
    <property type="protein sequence ID" value="MBL6448095.1"/>
    <property type="molecule type" value="Genomic_DNA"/>
</dbReference>
<feature type="domain" description="Response regulatory" evidence="3">
    <location>
        <begin position="3"/>
        <end position="119"/>
    </location>
</feature>
<dbReference type="PROSITE" id="PS50110">
    <property type="entry name" value="RESPONSE_REGULATORY"/>
    <property type="match status" value="1"/>
</dbReference>
<evidence type="ECO:0000313" key="4">
    <source>
        <dbReference type="EMBL" id="MBL6448095.1"/>
    </source>
</evidence>
<feature type="modified residue" description="4-aspartylphosphate" evidence="2">
    <location>
        <position position="52"/>
    </location>
</feature>
<sequence>MKSILIIVDNYNIRENTAEILEMFGFEIRVAENGTQGLYLVNKRIPDLILCDMRMPKMNGTEVLIRLKNNPITAEIPFVYIAATIEKNTVNRVMEIGADGCIRKPFDGDDLIDQVRQLIGS</sequence>
<keyword evidence="5" id="KW-1185">Reference proteome</keyword>
<dbReference type="GO" id="GO:0000160">
    <property type="term" value="P:phosphorelay signal transduction system"/>
    <property type="evidence" value="ECO:0007669"/>
    <property type="project" value="InterPro"/>
</dbReference>
<evidence type="ECO:0000256" key="2">
    <source>
        <dbReference type="PROSITE-ProRule" id="PRU00169"/>
    </source>
</evidence>
<dbReference type="RefSeq" id="WP_202857631.1">
    <property type="nucleotide sequence ID" value="NZ_JAEUGD010000058.1"/>
</dbReference>
<dbReference type="AlphaFoldDB" id="A0A937G165"/>
<dbReference type="InterPro" id="IPR001789">
    <property type="entry name" value="Sig_transdc_resp-reg_receiver"/>
</dbReference>
<dbReference type="PANTHER" id="PTHR44591:SF3">
    <property type="entry name" value="RESPONSE REGULATORY DOMAIN-CONTAINING PROTEIN"/>
    <property type="match status" value="1"/>
</dbReference>
<dbReference type="Pfam" id="PF00072">
    <property type="entry name" value="Response_reg"/>
    <property type="match status" value="1"/>
</dbReference>
<gene>
    <name evidence="4" type="ORF">JMN32_17385</name>
</gene>
<keyword evidence="1 2" id="KW-0597">Phosphoprotein</keyword>
<evidence type="ECO:0000256" key="1">
    <source>
        <dbReference type="ARBA" id="ARBA00022553"/>
    </source>
</evidence>
<evidence type="ECO:0000259" key="3">
    <source>
        <dbReference type="PROSITE" id="PS50110"/>
    </source>
</evidence>
<reference evidence="4" key="1">
    <citation type="submission" date="2021-01" db="EMBL/GenBank/DDBJ databases">
        <title>Fulvivirga kasyanovii gen. nov., sp nov., a novel member of the phylum Bacteroidetes isolated from seawater in a mussel farm.</title>
        <authorList>
            <person name="Zhao L.-H."/>
            <person name="Wang Z.-J."/>
        </authorList>
    </citation>
    <scope>NUCLEOTIDE SEQUENCE</scope>
    <source>
        <strain evidence="4">29W222</strain>
    </source>
</reference>